<reference evidence="1" key="1">
    <citation type="journal article" date="2021" name="Proc. Natl. Acad. Sci. U.S.A.">
        <title>A Catalog of Tens of Thousands of Viruses from Human Metagenomes Reveals Hidden Associations with Chronic Diseases.</title>
        <authorList>
            <person name="Tisza M.J."/>
            <person name="Buck C.B."/>
        </authorList>
    </citation>
    <scope>NUCLEOTIDE SEQUENCE</scope>
    <source>
        <strain evidence="1">Ctet217</strain>
    </source>
</reference>
<dbReference type="EMBL" id="BK014887">
    <property type="protein sequence ID" value="DAD80730.1"/>
    <property type="molecule type" value="Genomic_DNA"/>
</dbReference>
<name>A0A8S5MET4_9CAUD</name>
<evidence type="ECO:0000313" key="1">
    <source>
        <dbReference type="EMBL" id="DAD80730.1"/>
    </source>
</evidence>
<proteinExistence type="predicted"/>
<accession>A0A8S5MET4</accession>
<protein>
    <submittedName>
        <fullName evidence="1">Minor capsid protein</fullName>
    </submittedName>
</protein>
<sequence length="110" mass="12378">MIKGITVTLVDRVKTGEDEMGAATYDDVEIEVENVLVSPTEATDVINQVQLYGKKAVYTLGIPKGDTHNWEDREVKFFGKTFRTFGPVVEGIEAMVPTAWHKKVTVERYE</sequence>
<organism evidence="1">
    <name type="scientific">Siphoviridae sp. ctet217</name>
    <dbReference type="NCBI Taxonomy" id="2826409"/>
    <lineage>
        <taxon>Viruses</taxon>
        <taxon>Duplodnaviria</taxon>
        <taxon>Heunggongvirae</taxon>
        <taxon>Uroviricota</taxon>
        <taxon>Caudoviricetes</taxon>
    </lineage>
</organism>